<comment type="caution">
    <text evidence="1">The sequence shown here is derived from an EMBL/GenBank/DDBJ whole genome shotgun (WGS) entry which is preliminary data.</text>
</comment>
<dbReference type="EMBL" id="JBBKAJ010000022">
    <property type="protein sequence ID" value="MEJ8632856.1"/>
    <property type="molecule type" value="Genomic_DNA"/>
</dbReference>
<dbReference type="Proteomes" id="UP001377168">
    <property type="component" value="Unassembled WGS sequence"/>
</dbReference>
<accession>A0ACC6PNE5</accession>
<keyword evidence="2" id="KW-1185">Reference proteome</keyword>
<evidence type="ECO:0000313" key="2">
    <source>
        <dbReference type="Proteomes" id="UP001377168"/>
    </source>
</evidence>
<proteinExistence type="predicted"/>
<evidence type="ECO:0000313" key="1">
    <source>
        <dbReference type="EMBL" id="MEJ8632856.1"/>
    </source>
</evidence>
<protein>
    <submittedName>
        <fullName evidence="1">MBL fold metallo-hydrolase</fullName>
    </submittedName>
</protein>
<name>A0ACC6PNE5_9ACTN</name>
<sequence>MLTRPLTRRPSRDEPCVHYTEHTRSSKLCVRFSERLFRPPGWTAPQQATWPATTASLIAGSTDALLVDALITTAEGERLAAWVRDSGKNLTTVFITHGHPDHFFGAGPTLAAFPQAQLVALPEVVSDAQRSARSLESWRAGERGSVGSSTRRQPFPRP</sequence>
<gene>
    <name evidence="1" type="ORF">WKI67_05565</name>
</gene>
<organism evidence="1 2">
    <name type="scientific">Streptomyces achmelvichensis</name>
    <dbReference type="NCBI Taxonomy" id="3134111"/>
    <lineage>
        <taxon>Bacteria</taxon>
        <taxon>Bacillati</taxon>
        <taxon>Actinomycetota</taxon>
        <taxon>Actinomycetes</taxon>
        <taxon>Kitasatosporales</taxon>
        <taxon>Streptomycetaceae</taxon>
        <taxon>Streptomyces</taxon>
    </lineage>
</organism>
<reference evidence="1" key="1">
    <citation type="submission" date="2024-03" db="EMBL/GenBank/DDBJ databases">
        <title>Novel Streptomyces species of biotechnological and ecological value are a feature of Machair soil.</title>
        <authorList>
            <person name="Prole J.R."/>
            <person name="Goodfellow M."/>
            <person name="Allenby N."/>
            <person name="Ward A.C."/>
        </authorList>
    </citation>
    <scope>NUCLEOTIDE SEQUENCE</scope>
    <source>
        <strain evidence="1">MS2.AVA.5</strain>
    </source>
</reference>